<dbReference type="AlphaFoldDB" id="A0A840W9D5"/>
<name>A0A840W9D5_9ACTN</name>
<protein>
    <submittedName>
        <fullName evidence="1">Pimeloyl-ACP methyl ester carboxylesterase</fullName>
    </submittedName>
</protein>
<dbReference type="Proteomes" id="UP000586947">
    <property type="component" value="Unassembled WGS sequence"/>
</dbReference>
<dbReference type="Gene3D" id="3.40.50.1820">
    <property type="entry name" value="alpha/beta hydrolase"/>
    <property type="match status" value="1"/>
</dbReference>
<evidence type="ECO:0000313" key="1">
    <source>
        <dbReference type="EMBL" id="MBB5480729.1"/>
    </source>
</evidence>
<dbReference type="SUPFAM" id="SSF53474">
    <property type="entry name" value="alpha/beta-Hydrolases"/>
    <property type="match status" value="1"/>
</dbReference>
<accession>A0A840W9D5</accession>
<sequence length="54" mass="6076">MRAPRTLIYGERDWSRPSERTRTAKALGEKPVVVPDAGHFTILEQPGRMAEIIA</sequence>
<reference evidence="1 2" key="1">
    <citation type="submission" date="2020-08" db="EMBL/GenBank/DDBJ databases">
        <title>Sequencing the genomes of 1000 actinobacteria strains.</title>
        <authorList>
            <person name="Klenk H.-P."/>
        </authorList>
    </citation>
    <scope>NUCLEOTIDE SEQUENCE [LARGE SCALE GENOMIC DNA]</scope>
    <source>
        <strain evidence="1 2">DSM 103125</strain>
    </source>
</reference>
<organism evidence="1 2">
    <name type="scientific">Micromonospora parathelypteridis</name>
    <dbReference type="NCBI Taxonomy" id="1839617"/>
    <lineage>
        <taxon>Bacteria</taxon>
        <taxon>Bacillati</taxon>
        <taxon>Actinomycetota</taxon>
        <taxon>Actinomycetes</taxon>
        <taxon>Micromonosporales</taxon>
        <taxon>Micromonosporaceae</taxon>
        <taxon>Micromonospora</taxon>
    </lineage>
</organism>
<dbReference type="RefSeq" id="WP_184185095.1">
    <property type="nucleotide sequence ID" value="NZ_BMNF01000004.1"/>
</dbReference>
<comment type="caution">
    <text evidence="1">The sequence shown here is derived from an EMBL/GenBank/DDBJ whole genome shotgun (WGS) entry which is preliminary data.</text>
</comment>
<proteinExistence type="predicted"/>
<keyword evidence="2" id="KW-1185">Reference proteome</keyword>
<gene>
    <name evidence="1" type="ORF">HNR20_005234</name>
</gene>
<dbReference type="InterPro" id="IPR029058">
    <property type="entry name" value="AB_hydrolase_fold"/>
</dbReference>
<dbReference type="EMBL" id="JACHDP010000001">
    <property type="protein sequence ID" value="MBB5480729.1"/>
    <property type="molecule type" value="Genomic_DNA"/>
</dbReference>
<evidence type="ECO:0000313" key="2">
    <source>
        <dbReference type="Proteomes" id="UP000586947"/>
    </source>
</evidence>